<dbReference type="InterPro" id="IPR000719">
    <property type="entry name" value="Prot_kinase_dom"/>
</dbReference>
<dbReference type="FunFam" id="3.30.200.20:FF:000951">
    <property type="entry name" value="Uncharacterized protein"/>
    <property type="match status" value="1"/>
</dbReference>
<keyword evidence="3" id="KW-0547">Nucleotide-binding</keyword>
<keyword evidence="1" id="KW-0723">Serine/threonine-protein kinase</keyword>
<dbReference type="GO" id="GO:0005524">
    <property type="term" value="F:ATP binding"/>
    <property type="evidence" value="ECO:0007669"/>
    <property type="project" value="UniProtKB-KW"/>
</dbReference>
<dbReference type="InterPro" id="IPR001245">
    <property type="entry name" value="Ser-Thr/Tyr_kinase_cat_dom"/>
</dbReference>
<dbReference type="PANTHER" id="PTHR27002:SF812">
    <property type="entry name" value="RECEPTOR-LIKE SERINE_THREONINE-PROTEIN KINASE"/>
    <property type="match status" value="1"/>
</dbReference>
<protein>
    <submittedName>
        <fullName evidence="8">Cysteine-rich receptor-like protein kinase 11</fullName>
    </submittedName>
</protein>
<evidence type="ECO:0000256" key="3">
    <source>
        <dbReference type="ARBA" id="ARBA00022741"/>
    </source>
</evidence>
<dbReference type="GO" id="GO:0004674">
    <property type="term" value="F:protein serine/threonine kinase activity"/>
    <property type="evidence" value="ECO:0007669"/>
    <property type="project" value="UniProtKB-KW"/>
</dbReference>
<evidence type="ECO:0000313" key="8">
    <source>
        <dbReference type="EMBL" id="KAL2547962.1"/>
    </source>
</evidence>
<keyword evidence="6" id="KW-0812">Transmembrane</keyword>
<evidence type="ECO:0000256" key="4">
    <source>
        <dbReference type="ARBA" id="ARBA00022777"/>
    </source>
</evidence>
<gene>
    <name evidence="8" type="ORF">Fot_09492</name>
</gene>
<keyword evidence="9" id="KW-1185">Reference proteome</keyword>
<dbReference type="PANTHER" id="PTHR27002">
    <property type="entry name" value="RECEPTOR-LIKE SERINE/THREONINE-PROTEIN KINASE SD1-8"/>
    <property type="match status" value="1"/>
</dbReference>
<keyword evidence="6" id="KW-1133">Transmembrane helix</keyword>
<keyword evidence="4" id="KW-0418">Kinase</keyword>
<comment type="caution">
    <text evidence="8">The sequence shown here is derived from an EMBL/GenBank/DDBJ whole genome shotgun (WGS) entry which is preliminary data.</text>
</comment>
<proteinExistence type="predicted"/>
<keyword evidence="5" id="KW-0067">ATP-binding</keyword>
<evidence type="ECO:0000256" key="6">
    <source>
        <dbReference type="SAM" id="Phobius"/>
    </source>
</evidence>
<evidence type="ECO:0000256" key="1">
    <source>
        <dbReference type="ARBA" id="ARBA00022527"/>
    </source>
</evidence>
<dbReference type="SUPFAM" id="SSF56112">
    <property type="entry name" value="Protein kinase-like (PK-like)"/>
    <property type="match status" value="1"/>
</dbReference>
<dbReference type="PROSITE" id="PS50011">
    <property type="entry name" value="PROTEIN_KINASE_DOM"/>
    <property type="match status" value="1"/>
</dbReference>
<feature type="transmembrane region" description="Helical" evidence="6">
    <location>
        <begin position="26"/>
        <end position="50"/>
    </location>
</feature>
<keyword evidence="6" id="KW-0472">Membrane</keyword>
<keyword evidence="2" id="KW-0808">Transferase</keyword>
<dbReference type="Gene3D" id="3.30.200.20">
    <property type="entry name" value="Phosphorylase Kinase, domain 1"/>
    <property type="match status" value="1"/>
</dbReference>
<evidence type="ECO:0000256" key="5">
    <source>
        <dbReference type="ARBA" id="ARBA00022840"/>
    </source>
</evidence>
<dbReference type="AlphaFoldDB" id="A0ABD1WE66"/>
<reference evidence="9" key="1">
    <citation type="submission" date="2024-07" db="EMBL/GenBank/DDBJ databases">
        <title>Two chromosome-level genome assemblies of Korean endemic species Abeliophyllum distichum and Forsythia ovata (Oleaceae).</title>
        <authorList>
            <person name="Jang H."/>
        </authorList>
    </citation>
    <scope>NUCLEOTIDE SEQUENCE [LARGE SCALE GENOMIC DNA]</scope>
</reference>
<evidence type="ECO:0000259" key="7">
    <source>
        <dbReference type="PROSITE" id="PS50011"/>
    </source>
</evidence>
<accession>A0ABD1WE66</accession>
<sequence>MTTGKQDLYLKVSNSDLPDTAGKRKILEVVVAVLVPLVVLVSGGFIGCFYRRKIKQKGNKRSGQDLLSFDFNYSDDFSSETKLGEGGFGPVYKGKLLNGQEIAVKRLSQRSAQGFEEFRNEIVLIAKLQHRNLVRLLGYSVDRDESILIYEYLPNKSLDFFLFG</sequence>
<organism evidence="8 9">
    <name type="scientific">Forsythia ovata</name>
    <dbReference type="NCBI Taxonomy" id="205694"/>
    <lineage>
        <taxon>Eukaryota</taxon>
        <taxon>Viridiplantae</taxon>
        <taxon>Streptophyta</taxon>
        <taxon>Embryophyta</taxon>
        <taxon>Tracheophyta</taxon>
        <taxon>Spermatophyta</taxon>
        <taxon>Magnoliopsida</taxon>
        <taxon>eudicotyledons</taxon>
        <taxon>Gunneridae</taxon>
        <taxon>Pentapetalae</taxon>
        <taxon>asterids</taxon>
        <taxon>lamiids</taxon>
        <taxon>Lamiales</taxon>
        <taxon>Oleaceae</taxon>
        <taxon>Forsythieae</taxon>
        <taxon>Forsythia</taxon>
    </lineage>
</organism>
<dbReference type="Proteomes" id="UP001604277">
    <property type="component" value="Unassembled WGS sequence"/>
</dbReference>
<evidence type="ECO:0000256" key="2">
    <source>
        <dbReference type="ARBA" id="ARBA00022679"/>
    </source>
</evidence>
<dbReference type="InterPro" id="IPR011009">
    <property type="entry name" value="Kinase-like_dom_sf"/>
</dbReference>
<evidence type="ECO:0000313" key="9">
    <source>
        <dbReference type="Proteomes" id="UP001604277"/>
    </source>
</evidence>
<name>A0ABD1WE66_9LAMI</name>
<dbReference type="EMBL" id="JBFOLJ010000003">
    <property type="protein sequence ID" value="KAL2547962.1"/>
    <property type="molecule type" value="Genomic_DNA"/>
</dbReference>
<dbReference type="Pfam" id="PF07714">
    <property type="entry name" value="PK_Tyr_Ser-Thr"/>
    <property type="match status" value="1"/>
</dbReference>
<feature type="domain" description="Protein kinase" evidence="7">
    <location>
        <begin position="77"/>
        <end position="164"/>
    </location>
</feature>